<feature type="domain" description="Cytochrome c" evidence="8">
    <location>
        <begin position="358"/>
        <end position="445"/>
    </location>
</feature>
<dbReference type="SUPFAM" id="SSF52821">
    <property type="entry name" value="Rhodanese/Cell cycle control phosphatase"/>
    <property type="match status" value="1"/>
</dbReference>
<dbReference type="SUPFAM" id="SSF54593">
    <property type="entry name" value="Glyoxalase/Bleomycin resistance protein/Dihydroxybiphenyl dioxygenase"/>
    <property type="match status" value="2"/>
</dbReference>
<evidence type="ECO:0000256" key="6">
    <source>
        <dbReference type="PROSITE-ProRule" id="PRU00433"/>
    </source>
</evidence>
<dbReference type="InterPro" id="IPR029068">
    <property type="entry name" value="Glyas_Bleomycin-R_OHBP_Dase"/>
</dbReference>
<reference evidence="10 11" key="1">
    <citation type="submission" date="2023-09" db="EMBL/GenBank/DDBJ databases">
        <authorList>
            <person name="Rey-Velasco X."/>
        </authorList>
    </citation>
    <scope>NUCLEOTIDE SEQUENCE [LARGE SCALE GENOMIC DNA]</scope>
    <source>
        <strain evidence="10 11">P007</strain>
    </source>
</reference>
<keyword evidence="4" id="KW-0249">Electron transport</keyword>
<dbReference type="PROSITE" id="PS51007">
    <property type="entry name" value="CYTC"/>
    <property type="match status" value="2"/>
</dbReference>
<keyword evidence="11" id="KW-1185">Reference proteome</keyword>
<evidence type="ECO:0000259" key="7">
    <source>
        <dbReference type="PROSITE" id="PS50206"/>
    </source>
</evidence>
<evidence type="ECO:0000256" key="5">
    <source>
        <dbReference type="ARBA" id="ARBA00023004"/>
    </source>
</evidence>
<dbReference type="PROSITE" id="PS50206">
    <property type="entry name" value="RHODANESE_3"/>
    <property type="match status" value="1"/>
</dbReference>
<feature type="domain" description="Rhodanese" evidence="7">
    <location>
        <begin position="589"/>
        <end position="680"/>
    </location>
</feature>
<feature type="domain" description="VOC" evidence="9">
    <location>
        <begin position="46"/>
        <end position="192"/>
    </location>
</feature>
<dbReference type="Gene3D" id="3.10.180.10">
    <property type="entry name" value="2,3-Dihydroxybiphenyl 1,2-Dioxygenase, domain 1"/>
    <property type="match status" value="1"/>
</dbReference>
<dbReference type="InterPro" id="IPR036873">
    <property type="entry name" value="Rhodanese-like_dom_sf"/>
</dbReference>
<dbReference type="Gene3D" id="3.40.250.10">
    <property type="entry name" value="Rhodanese-like domain"/>
    <property type="match status" value="1"/>
</dbReference>
<accession>A0ABU3BHB5</accession>
<dbReference type="InterPro" id="IPR051811">
    <property type="entry name" value="Cytochrome_c550/c551-like"/>
</dbReference>
<dbReference type="PANTHER" id="PTHR37823">
    <property type="entry name" value="CYTOCHROME C-553-LIKE"/>
    <property type="match status" value="1"/>
</dbReference>
<dbReference type="CDD" id="cd00158">
    <property type="entry name" value="RHOD"/>
    <property type="match status" value="1"/>
</dbReference>
<comment type="caution">
    <text evidence="10">The sequence shown here is derived from an EMBL/GenBank/DDBJ whole genome shotgun (WGS) entry which is preliminary data.</text>
</comment>
<evidence type="ECO:0000256" key="3">
    <source>
        <dbReference type="ARBA" id="ARBA00022723"/>
    </source>
</evidence>
<dbReference type="Pfam" id="PF00581">
    <property type="entry name" value="Rhodanese"/>
    <property type="match status" value="1"/>
</dbReference>
<dbReference type="SUPFAM" id="SSF46626">
    <property type="entry name" value="Cytochrome c"/>
    <property type="match status" value="2"/>
</dbReference>
<dbReference type="EMBL" id="JAVRHU010000002">
    <property type="protein sequence ID" value="MDT0621562.1"/>
    <property type="molecule type" value="Genomic_DNA"/>
</dbReference>
<proteinExistence type="predicted"/>
<keyword evidence="1" id="KW-0813">Transport</keyword>
<keyword evidence="5 6" id="KW-0408">Iron</keyword>
<organism evidence="10 11">
    <name type="scientific">Croceitalea vernalis</name>
    <dbReference type="NCBI Taxonomy" id="3075599"/>
    <lineage>
        <taxon>Bacteria</taxon>
        <taxon>Pseudomonadati</taxon>
        <taxon>Bacteroidota</taxon>
        <taxon>Flavobacteriia</taxon>
        <taxon>Flavobacteriales</taxon>
        <taxon>Flavobacteriaceae</taxon>
        <taxon>Croceitalea</taxon>
    </lineage>
</organism>
<dbReference type="Proteomes" id="UP001250662">
    <property type="component" value="Unassembled WGS sequence"/>
</dbReference>
<dbReference type="PANTHER" id="PTHR37823:SF1">
    <property type="entry name" value="CYTOCHROME C-553-LIKE"/>
    <property type="match status" value="1"/>
</dbReference>
<protein>
    <submittedName>
        <fullName evidence="10">C-type cytochrome</fullName>
    </submittedName>
</protein>
<evidence type="ECO:0000259" key="8">
    <source>
        <dbReference type="PROSITE" id="PS51007"/>
    </source>
</evidence>
<dbReference type="InterPro" id="IPR036909">
    <property type="entry name" value="Cyt_c-like_dom_sf"/>
</dbReference>
<keyword evidence="3 6" id="KW-0479">Metal-binding</keyword>
<dbReference type="InterPro" id="IPR004360">
    <property type="entry name" value="Glyas_Fos-R_dOase_dom"/>
</dbReference>
<dbReference type="SMART" id="SM00450">
    <property type="entry name" value="RHOD"/>
    <property type="match status" value="1"/>
</dbReference>
<dbReference type="Pfam" id="PF13442">
    <property type="entry name" value="Cytochrome_CBB3"/>
    <property type="match status" value="2"/>
</dbReference>
<evidence type="ECO:0000256" key="4">
    <source>
        <dbReference type="ARBA" id="ARBA00022982"/>
    </source>
</evidence>
<dbReference type="InterPro" id="IPR009056">
    <property type="entry name" value="Cyt_c-like_dom"/>
</dbReference>
<evidence type="ECO:0000313" key="11">
    <source>
        <dbReference type="Proteomes" id="UP001250662"/>
    </source>
</evidence>
<dbReference type="RefSeq" id="WP_311387617.1">
    <property type="nucleotide sequence ID" value="NZ_JAVRHU010000002.1"/>
</dbReference>
<dbReference type="InterPro" id="IPR001763">
    <property type="entry name" value="Rhodanese-like_dom"/>
</dbReference>
<evidence type="ECO:0000313" key="10">
    <source>
        <dbReference type="EMBL" id="MDT0621562.1"/>
    </source>
</evidence>
<dbReference type="Gene3D" id="1.10.760.10">
    <property type="entry name" value="Cytochrome c-like domain"/>
    <property type="match status" value="2"/>
</dbReference>
<dbReference type="PROSITE" id="PS51819">
    <property type="entry name" value="VOC"/>
    <property type="match status" value="1"/>
</dbReference>
<dbReference type="InterPro" id="IPR037523">
    <property type="entry name" value="VOC_core"/>
</dbReference>
<sequence>MNHQPTFDQSLKKLLKLVFALVNLVFIVSCESKEEPKPFLTGLGMGIEKTTLQVDNIEEAITFYRDSLGFSIRGEASEGNFEGSLTMAIGMGDMTTFELLAKNDTLIADSIAPILRNQTPNGIRFFALSSSSVDSTFAGLSSVGMQLDSTKEYRRSSAPAEGWSRDTGESQRMSLDFDAEAPPAYLPRFIERIGSSYVKAREDWKSYYIFTRMYGTHPNGVVGTSAIKVAVHHLDSIAQQYNTMGFETLEATDSIVRYSIFKNQELHLVSAEQDKGAKNYLANRTDGVYALEFDVVDIDSTYQYFKTELPETAYSKTANRLTINSEHAFGVQLEFVQEPESQAVFAKTYSFMGEMDTLAVNHAAGLYSKYCALCHGEDRQGYTADHAPSLRSKSLLGTSMNTNFLRYTVQFGRANTAMGGYLDKQGGPMEYIEIELLLAYLNKMAEVESPIELSREPIAGDITKGAGLYEAKCAVCHGNKGEGITAPALANPMLLATATDDFLRYAIAEGRDGTPMLAFKDSLSDKDINNVTAFLRSRASGWDKPQELDSIKVPEPEEYVLNPDSIAPVFKLRENKFVAAEQVNKAFTEGKRMIILDARSEVAWRQMHIPGAAPVPYYSEPDEFIDDIPNDGTQIVIYCACPHAASERVLATLRRYGYENTAIIDEGILVWAQMGFPVRSGS</sequence>
<feature type="domain" description="Cytochrome c" evidence="8">
    <location>
        <begin position="460"/>
        <end position="539"/>
    </location>
</feature>
<evidence type="ECO:0000256" key="2">
    <source>
        <dbReference type="ARBA" id="ARBA00022617"/>
    </source>
</evidence>
<gene>
    <name evidence="10" type="ORF">RM520_07990</name>
</gene>
<evidence type="ECO:0000256" key="1">
    <source>
        <dbReference type="ARBA" id="ARBA00022448"/>
    </source>
</evidence>
<name>A0ABU3BHB5_9FLAO</name>
<evidence type="ECO:0000259" key="9">
    <source>
        <dbReference type="PROSITE" id="PS51819"/>
    </source>
</evidence>
<dbReference type="Pfam" id="PF00903">
    <property type="entry name" value="Glyoxalase"/>
    <property type="match status" value="1"/>
</dbReference>
<keyword evidence="2 6" id="KW-0349">Heme</keyword>